<protein>
    <submittedName>
        <fullName evidence="6">PIK1-like protein</fullName>
    </submittedName>
</protein>
<reference evidence="6" key="1">
    <citation type="submission" date="2022-11" db="EMBL/GenBank/DDBJ databases">
        <title>Centuries of genome instability and evolution in soft-shell clam transmissible cancer (bioRxiv).</title>
        <authorList>
            <person name="Hart S.F.M."/>
            <person name="Yonemitsu M.A."/>
            <person name="Giersch R.M."/>
            <person name="Beal B.F."/>
            <person name="Arriagada G."/>
            <person name="Davis B.W."/>
            <person name="Ostrander E.A."/>
            <person name="Goff S.P."/>
            <person name="Metzger M.J."/>
        </authorList>
    </citation>
    <scope>NUCLEOTIDE SEQUENCE</scope>
    <source>
        <strain evidence="6">MELC-2E11</strain>
        <tissue evidence="6">Siphon/mantle</tissue>
    </source>
</reference>
<feature type="binding site" evidence="3">
    <location>
        <position position="215"/>
    </location>
    <ligand>
        <name>ATP</name>
        <dbReference type="ChEBI" id="CHEBI:30616"/>
    </ligand>
</feature>
<dbReference type="PANTHER" id="PTHR33395">
    <property type="entry name" value="TRANSCRIPTASE, PUTATIVE-RELATED-RELATED"/>
    <property type="match status" value="1"/>
</dbReference>
<dbReference type="PROSITE" id="PS00108">
    <property type="entry name" value="PROTEIN_KINASE_ST"/>
    <property type="match status" value="1"/>
</dbReference>
<dbReference type="InterPro" id="IPR011009">
    <property type="entry name" value="Kinase-like_dom_sf"/>
</dbReference>
<feature type="region of interest" description="Disordered" evidence="4">
    <location>
        <begin position="89"/>
        <end position="116"/>
    </location>
</feature>
<dbReference type="SUPFAM" id="SSF47986">
    <property type="entry name" value="DEATH domain"/>
    <property type="match status" value="1"/>
</dbReference>
<dbReference type="Gene3D" id="1.10.533.10">
    <property type="entry name" value="Death Domain, Fas"/>
    <property type="match status" value="1"/>
</dbReference>
<evidence type="ECO:0000256" key="2">
    <source>
        <dbReference type="ARBA" id="ARBA00022840"/>
    </source>
</evidence>
<evidence type="ECO:0000259" key="5">
    <source>
        <dbReference type="PROSITE" id="PS50011"/>
    </source>
</evidence>
<dbReference type="InterPro" id="IPR011029">
    <property type="entry name" value="DEATH-like_dom_sf"/>
</dbReference>
<keyword evidence="2 3" id="KW-0067">ATP-binding</keyword>
<dbReference type="PANTHER" id="PTHR33395:SF22">
    <property type="entry name" value="REVERSE TRANSCRIPTASE DOMAIN-CONTAINING PROTEIN"/>
    <property type="match status" value="1"/>
</dbReference>
<dbReference type="InterPro" id="IPR000719">
    <property type="entry name" value="Prot_kinase_dom"/>
</dbReference>
<name>A0ABY7FWD3_MYAAR</name>
<evidence type="ECO:0000256" key="1">
    <source>
        <dbReference type="ARBA" id="ARBA00022741"/>
    </source>
</evidence>
<sequence length="1458" mass="164678">MSFNLKRTACIGYSVRDIQQFELEHNRPHGSASKKILWDWGTRGGTVRNLYDKLALINKTQSMRLLEHIVNPVQEKKVVDLEKVENGPRDVSSIDSKLDNNSIESNGAGSIDYNPGDLPIPSMKPRNMTINMNMAMESQDKPCNKTMGMLYDHSPTGAASMAGLETLLDGPASCKASIELSQATDGFSVNKKLGQGKYGAVYSGHVKNTKCAIKKLSRVLGNEEKSAMHMASELKALSRYHHENLVTLYGYAIDGDEVCLVYQYMVNKSLHDCLHGQVTVLTWEQRLAILKGAACGLQFLHSVEKTPVIHGDIKSSNILLDRHMEAKIGDLGLAQQATGGEVTGRLTHITRATMCHHDYENKAYYAPEISRGNVFSVKGDTYAFGVVLLETLTGQLAYDDRREGSNEEKYLHEYVQNALEESPDMERQKRFQDRRMKISFPARMFEALFTLALRCIQEKKKDRPLMVDVYKDIETCEAIQGHDYTNTQELDTSIKKGKDGCQSGKQVSKVDRSIAVDHISFTEPGSVCLKAPPPNAASSTKSLPSPVDMLPKGQPIPEAFKLQMEIDMRQKQPEYCNVKQLTNQMGDCMVSEVVLKSDTKKLAEIERSNKEFKYNLPTQPSTENNQEIGAELQCGVSEGKDKEADHNPGIYMKAKEVMMSDPRKQEVKQAEKLESHHYENVDPIGKSGQTSGSMKEVQESSFEDKSQGLVRQNATEYSYHDNREDIEDGKCSSGESFTGMEAEPFNPMDTEIEGIINIKHNSSMMELFNNFDFAKKDCHLDDLPTYEEDGEFEINFEFDHKSESETSTVTDSINHEQDQANSDDELFRQGSHVSCMEDEKISNNMIVAPQLDDHHRRFARYQEMATGDYDDLQERSAEKNVYATLQTDCTSQGGDDSIRSVQVPADFKINEKRNLRIMNVNCRSLGGGRHAHLEAALNYIKPDIVCGTESWLKGVKPGKPPSPDATKSSEVFPTHYRAYRNDRGSLGGGVFVLIHEDLVAEEKPELVTECELEWVKVKLKGRKDLLVASFYMPHRRMEDVNELRKSLELLDKQKDKVTFLAGDFNCPDINWQNLTVEDGASDKAVQQAVLDLSVDFNLTQTHDEPTRENRMLDLTFTNNPSLIKSSTTAPGISDHDIVVVDSNTRPYYSKQKPRRCFIFSKANWDDLKTNVAAISSKVVQLYKDETSVHQLWNTFKEDLQSAISKHIPSKMKTRKNSTPWITRSVKRHLRRKAKLYKKAKKTNNWTKYRQCQKDCKRHLRQAEWTHINKVIDEGLKENNTKPFWQYVKSKNEDNIGIAPLRSQGHLVTDPKGRAEILVEQFQSVFTKDDANQKTPPLPKRVDSETPPLTIGAEGVLKLLRNIKVNKAAGPDELPNRVLQSCAAEATPAITAIFQRSVDTGELPYDWRNANVAPVYKKGDRHTAENYRPVSLTCVVSKLLEHIICHHILNHLDNNNIYY</sequence>
<dbReference type="EMBL" id="CP111025">
    <property type="protein sequence ID" value="WAR25464.1"/>
    <property type="molecule type" value="Genomic_DNA"/>
</dbReference>
<dbReference type="InterPro" id="IPR036691">
    <property type="entry name" value="Endo/exonu/phosph_ase_sf"/>
</dbReference>
<dbReference type="InterPro" id="IPR017441">
    <property type="entry name" value="Protein_kinase_ATP_BS"/>
</dbReference>
<proteinExistence type="predicted"/>
<dbReference type="Gene3D" id="3.30.200.20">
    <property type="entry name" value="Phosphorylase Kinase, domain 1"/>
    <property type="match status" value="1"/>
</dbReference>
<dbReference type="Gene3D" id="3.60.10.10">
    <property type="entry name" value="Endonuclease/exonuclease/phosphatase"/>
    <property type="match status" value="1"/>
</dbReference>
<gene>
    <name evidence="6" type="ORF">MAR_011168</name>
</gene>
<organism evidence="6 7">
    <name type="scientific">Mya arenaria</name>
    <name type="common">Soft-shell clam</name>
    <dbReference type="NCBI Taxonomy" id="6604"/>
    <lineage>
        <taxon>Eukaryota</taxon>
        <taxon>Metazoa</taxon>
        <taxon>Spiralia</taxon>
        <taxon>Lophotrochozoa</taxon>
        <taxon>Mollusca</taxon>
        <taxon>Bivalvia</taxon>
        <taxon>Autobranchia</taxon>
        <taxon>Heteroconchia</taxon>
        <taxon>Euheterodonta</taxon>
        <taxon>Imparidentia</taxon>
        <taxon>Neoheterodontei</taxon>
        <taxon>Myida</taxon>
        <taxon>Myoidea</taxon>
        <taxon>Myidae</taxon>
        <taxon>Mya</taxon>
    </lineage>
</organism>
<evidence type="ECO:0000256" key="3">
    <source>
        <dbReference type="PROSITE-ProRule" id="PRU10141"/>
    </source>
</evidence>
<keyword evidence="1 3" id="KW-0547">Nucleotide-binding</keyword>
<dbReference type="SMART" id="SM00220">
    <property type="entry name" value="S_TKc"/>
    <property type="match status" value="1"/>
</dbReference>
<keyword evidence="7" id="KW-1185">Reference proteome</keyword>
<accession>A0ABY7FWD3</accession>
<dbReference type="Pfam" id="PF14529">
    <property type="entry name" value="Exo_endo_phos_2"/>
    <property type="match status" value="1"/>
</dbReference>
<dbReference type="SUPFAM" id="SSF56219">
    <property type="entry name" value="DNase I-like"/>
    <property type="match status" value="1"/>
</dbReference>
<evidence type="ECO:0000256" key="4">
    <source>
        <dbReference type="SAM" id="MobiDB-lite"/>
    </source>
</evidence>
<evidence type="ECO:0000313" key="6">
    <source>
        <dbReference type="EMBL" id="WAR25464.1"/>
    </source>
</evidence>
<dbReference type="Proteomes" id="UP001164746">
    <property type="component" value="Chromosome 14"/>
</dbReference>
<feature type="domain" description="Protein kinase" evidence="5">
    <location>
        <begin position="187"/>
        <end position="485"/>
    </location>
</feature>
<dbReference type="PROSITE" id="PS50011">
    <property type="entry name" value="PROTEIN_KINASE_DOM"/>
    <property type="match status" value="1"/>
</dbReference>
<dbReference type="InterPro" id="IPR008271">
    <property type="entry name" value="Ser/Thr_kinase_AS"/>
</dbReference>
<dbReference type="InterPro" id="IPR005135">
    <property type="entry name" value="Endo/exonuclease/phosphatase"/>
</dbReference>
<feature type="compositionally biased region" description="Polar residues" evidence="4">
    <location>
        <begin position="93"/>
        <end position="108"/>
    </location>
</feature>
<dbReference type="SUPFAM" id="SSF56112">
    <property type="entry name" value="Protein kinase-like (PK-like)"/>
    <property type="match status" value="1"/>
</dbReference>
<dbReference type="Pfam" id="PF00069">
    <property type="entry name" value="Pkinase"/>
    <property type="match status" value="1"/>
</dbReference>
<dbReference type="Gene3D" id="1.10.510.10">
    <property type="entry name" value="Transferase(Phosphotransferase) domain 1"/>
    <property type="match status" value="1"/>
</dbReference>
<dbReference type="PROSITE" id="PS00107">
    <property type="entry name" value="PROTEIN_KINASE_ATP"/>
    <property type="match status" value="1"/>
</dbReference>
<evidence type="ECO:0000313" key="7">
    <source>
        <dbReference type="Proteomes" id="UP001164746"/>
    </source>
</evidence>